<reference evidence="6 7" key="1">
    <citation type="submission" date="2017-12" db="EMBL/GenBank/DDBJ databases">
        <title>Genomes of bacteria within cyanobacterial aggregates.</title>
        <authorList>
            <person name="Cai H."/>
        </authorList>
    </citation>
    <scope>NUCLEOTIDE SEQUENCE [LARGE SCALE GENOMIC DNA]</scope>
    <source>
        <strain evidence="6 7">TH16</strain>
    </source>
</reference>
<evidence type="ECO:0000256" key="2">
    <source>
        <dbReference type="ARBA" id="ARBA00022475"/>
    </source>
</evidence>
<dbReference type="PANTHER" id="PTHR43124">
    <property type="entry name" value="PURINE EFFLUX PUMP PBUE"/>
    <property type="match status" value="1"/>
</dbReference>
<dbReference type="CDD" id="cd17324">
    <property type="entry name" value="MFS_NepI_like"/>
    <property type="match status" value="1"/>
</dbReference>
<keyword evidence="2" id="KW-1003">Cell membrane</keyword>
<dbReference type="RefSeq" id="WP_102111542.1">
    <property type="nucleotide sequence ID" value="NZ_BMGN01000003.1"/>
</dbReference>
<comment type="subcellular location">
    <subcellularLocation>
        <location evidence="1">Cell membrane</location>
        <topology evidence="1">Multi-pass membrane protein</topology>
    </subcellularLocation>
</comment>
<dbReference type="Proteomes" id="UP000234752">
    <property type="component" value="Chromosome eg_1"/>
</dbReference>
<evidence type="ECO:0000256" key="3">
    <source>
        <dbReference type="ARBA" id="ARBA00022692"/>
    </source>
</evidence>
<dbReference type="InterPro" id="IPR036259">
    <property type="entry name" value="MFS_trans_sf"/>
</dbReference>
<dbReference type="Gene3D" id="1.20.1250.20">
    <property type="entry name" value="MFS general substrate transporter like domains"/>
    <property type="match status" value="1"/>
</dbReference>
<keyword evidence="4" id="KW-1133">Transmembrane helix</keyword>
<organism evidence="6 7">
    <name type="scientific">Niveispirillum cyanobacteriorum</name>
    <dbReference type="NCBI Taxonomy" id="1612173"/>
    <lineage>
        <taxon>Bacteria</taxon>
        <taxon>Pseudomonadati</taxon>
        <taxon>Pseudomonadota</taxon>
        <taxon>Alphaproteobacteria</taxon>
        <taxon>Rhodospirillales</taxon>
        <taxon>Azospirillaceae</taxon>
        <taxon>Niveispirillum</taxon>
    </lineage>
</organism>
<dbReference type="InterPro" id="IPR011701">
    <property type="entry name" value="MFS"/>
</dbReference>
<dbReference type="PROSITE" id="PS50850">
    <property type="entry name" value="MFS"/>
    <property type="match status" value="1"/>
</dbReference>
<dbReference type="EMBL" id="CP025611">
    <property type="protein sequence ID" value="AUN29822.1"/>
    <property type="molecule type" value="Genomic_DNA"/>
</dbReference>
<proteinExistence type="predicted"/>
<keyword evidence="3" id="KW-0812">Transmembrane</keyword>
<dbReference type="GO" id="GO:0005886">
    <property type="term" value="C:plasma membrane"/>
    <property type="evidence" value="ECO:0007669"/>
    <property type="project" value="UniProtKB-SubCell"/>
</dbReference>
<gene>
    <name evidence="6" type="ORF">C0V82_05965</name>
</gene>
<keyword evidence="5" id="KW-0472">Membrane</keyword>
<evidence type="ECO:0000256" key="1">
    <source>
        <dbReference type="ARBA" id="ARBA00004651"/>
    </source>
</evidence>
<dbReference type="GO" id="GO:0022857">
    <property type="term" value="F:transmembrane transporter activity"/>
    <property type="evidence" value="ECO:0007669"/>
    <property type="project" value="InterPro"/>
</dbReference>
<dbReference type="InterPro" id="IPR050189">
    <property type="entry name" value="MFS_Efflux_Transporters"/>
</dbReference>
<accession>A0A2K9N9Z8</accession>
<dbReference type="OrthoDB" id="9788453at2"/>
<dbReference type="AlphaFoldDB" id="A0A2K9N9Z8"/>
<name>A0A2K9N9Z8_9PROT</name>
<evidence type="ECO:0000256" key="4">
    <source>
        <dbReference type="ARBA" id="ARBA00022989"/>
    </source>
</evidence>
<sequence length="394" mass="40229">MPIGLFALTAGAFGIGTTEFVIMGLLLQVSADLGISVSTAGLLISGYALGVFVGAPLLTLLTGRLPRKVLLVALMVVFTIGNIACAIAPDYGSLMVARVITSLAHGTFFGVGSIVATGLVAPDRKASAIAIMFTGLTMATLLGVPFGAWLGLHFGWRSTFWAVALIGVVATLVLAVFVPADKTAPQPLSIRQELTVLTKPQVWLGLVMTALGFAGVFAVFTYIQPILTRITGFSDAAVSPILLVFGGGLAIGNLLGGKLADKRLMPTLLGTLVALTLVEGVMTFAMQDKIAAIIFVGLMGIAAFATVAPLQMRVLEKANGAGQGLASSLNIAAFNLGNALGAWIGGVTIDRGPGLGAVTWVAALVTLAGLAVALVSRALDRGTVGVRPVASTPH</sequence>
<dbReference type="PANTHER" id="PTHR43124:SF8">
    <property type="entry name" value="INNER MEMBRANE TRANSPORT PROTEIN YDHP"/>
    <property type="match status" value="1"/>
</dbReference>
<evidence type="ECO:0000313" key="7">
    <source>
        <dbReference type="Proteomes" id="UP000234752"/>
    </source>
</evidence>
<dbReference type="KEGG" id="ncb:C0V82_05965"/>
<keyword evidence="7" id="KW-1185">Reference proteome</keyword>
<dbReference type="SUPFAM" id="SSF103473">
    <property type="entry name" value="MFS general substrate transporter"/>
    <property type="match status" value="1"/>
</dbReference>
<evidence type="ECO:0000256" key="5">
    <source>
        <dbReference type="ARBA" id="ARBA00023136"/>
    </source>
</evidence>
<protein>
    <submittedName>
        <fullName evidence="6">MFS transporter</fullName>
    </submittedName>
</protein>
<dbReference type="InterPro" id="IPR020846">
    <property type="entry name" value="MFS_dom"/>
</dbReference>
<evidence type="ECO:0000313" key="6">
    <source>
        <dbReference type="EMBL" id="AUN29822.1"/>
    </source>
</evidence>
<dbReference type="Pfam" id="PF07690">
    <property type="entry name" value="MFS_1"/>
    <property type="match status" value="1"/>
</dbReference>